<dbReference type="Proteomes" id="UP001148629">
    <property type="component" value="Unassembled WGS sequence"/>
</dbReference>
<evidence type="ECO:0000313" key="2">
    <source>
        <dbReference type="Proteomes" id="UP001148629"/>
    </source>
</evidence>
<evidence type="ECO:0000313" key="1">
    <source>
        <dbReference type="EMBL" id="KAJ3548886.1"/>
    </source>
</evidence>
<sequence>MGLTGQRDELNPSVKVQWGDKEFVTPAKTYSPGTDIFNPAFDSAFRFPITADMLSSPPSFKLILMNGKTESGSYEVPYEKVAGAGGMNLEEEFDVGSGAAVRARISLRGLQPAK</sequence>
<name>A0ACC1SZ03_9HYPO</name>
<reference evidence="1" key="1">
    <citation type="submission" date="2022-08" db="EMBL/GenBank/DDBJ databases">
        <title>Genome Sequence of Fusarium decemcellulare.</title>
        <authorList>
            <person name="Buettner E."/>
        </authorList>
    </citation>
    <scope>NUCLEOTIDE SEQUENCE</scope>
    <source>
        <strain evidence="1">Babe19</strain>
    </source>
</reference>
<dbReference type="EMBL" id="JANRMS010000036">
    <property type="protein sequence ID" value="KAJ3548886.1"/>
    <property type="molecule type" value="Genomic_DNA"/>
</dbReference>
<comment type="caution">
    <text evidence="1">The sequence shown here is derived from an EMBL/GenBank/DDBJ whole genome shotgun (WGS) entry which is preliminary data.</text>
</comment>
<protein>
    <submittedName>
        <fullName evidence="1">Uncharacterized protein</fullName>
    </submittedName>
</protein>
<keyword evidence="2" id="KW-1185">Reference proteome</keyword>
<gene>
    <name evidence="1" type="ORF">NM208_g779</name>
</gene>
<proteinExistence type="predicted"/>
<organism evidence="1 2">
    <name type="scientific">Fusarium decemcellulare</name>
    <dbReference type="NCBI Taxonomy" id="57161"/>
    <lineage>
        <taxon>Eukaryota</taxon>
        <taxon>Fungi</taxon>
        <taxon>Dikarya</taxon>
        <taxon>Ascomycota</taxon>
        <taxon>Pezizomycotina</taxon>
        <taxon>Sordariomycetes</taxon>
        <taxon>Hypocreomycetidae</taxon>
        <taxon>Hypocreales</taxon>
        <taxon>Nectriaceae</taxon>
        <taxon>Fusarium</taxon>
        <taxon>Fusarium decemcellulare species complex</taxon>
    </lineage>
</organism>
<accession>A0ACC1SZ03</accession>